<evidence type="ECO:0000313" key="2">
    <source>
        <dbReference type="Proteomes" id="UP000195947"/>
    </source>
</evidence>
<proteinExistence type="predicted"/>
<keyword evidence="2" id="KW-1185">Reference proteome</keyword>
<gene>
    <name evidence="1" type="ORF">TFLO_1889</name>
</gene>
<protein>
    <submittedName>
        <fullName evidence="1">Uncharacterized protein</fullName>
    </submittedName>
</protein>
<name>A0ABP2CHE6_9LACT</name>
<sequence>MDVGCPPANEGSAEVRIPSRACSGEANLNGSWCSTPARGLLDGVGLFGIRLPPVRECLPELSMRMQAGLQRTRARRRYGSPSRACSGEANLNGSWCSPPARGLLDGVGLFGIRLPPVRECLPELSMRMQAVLRRTRVRRRYGSPSRASSGEANLNGSWCSPPARGLLDGVALFGIRLPPVRECLPELSMRMQAVLRRTRARRRYGLRARACSGEANLNGSWCSPPARGFSTELGSSVFVFLL</sequence>
<dbReference type="EMBL" id="FJMZ01000021">
    <property type="protein sequence ID" value="CZQ94959.1"/>
    <property type="molecule type" value="Genomic_DNA"/>
</dbReference>
<dbReference type="Proteomes" id="UP000195947">
    <property type="component" value="Unassembled WGS sequence"/>
</dbReference>
<organism evidence="1 2">
    <name type="scientific">Trichococcus flocculiformis</name>
    <dbReference type="NCBI Taxonomy" id="82803"/>
    <lineage>
        <taxon>Bacteria</taxon>
        <taxon>Bacillati</taxon>
        <taxon>Bacillota</taxon>
        <taxon>Bacilli</taxon>
        <taxon>Lactobacillales</taxon>
        <taxon>Carnobacteriaceae</taxon>
        <taxon>Trichococcus</taxon>
    </lineage>
</organism>
<reference evidence="1 2" key="1">
    <citation type="submission" date="2016-02" db="EMBL/GenBank/DDBJ databases">
        <authorList>
            <person name="Strepis N."/>
        </authorList>
    </citation>
    <scope>NUCLEOTIDE SEQUENCE [LARGE SCALE GENOMIC DNA]</scope>
    <source>
        <strain evidence="1">Trichococcus flocculiformis</strain>
    </source>
</reference>
<accession>A0ABP2CHE6</accession>
<evidence type="ECO:0000313" key="1">
    <source>
        <dbReference type="EMBL" id="CZQ94959.1"/>
    </source>
</evidence>
<comment type="caution">
    <text evidence="1">The sequence shown here is derived from an EMBL/GenBank/DDBJ whole genome shotgun (WGS) entry which is preliminary data.</text>
</comment>